<sequence>MRCEFLSIFLLSLANHRLARYQETLHLLQSKCPKRGGGAILVDGSKHRWTFSLLATLTEEISVLRVNAVCPVSENLSINCACSPTPPYLMSPTRAYFHYKSTNIESSTIASSLNNSFRLNNRISGTLSHSLSVSDRISDDHTINFDDDQTVMNPAILTVLILLSITLIASFLICIIYAAVTIKKKRKLEGKYRPAKEEEKSAVSNLPPLPPPAIEGLI</sequence>
<feature type="region of interest" description="Disordered" evidence="1">
    <location>
        <begin position="194"/>
        <end position="218"/>
    </location>
</feature>
<evidence type="ECO:0000256" key="2">
    <source>
        <dbReference type="SAM" id="Phobius"/>
    </source>
</evidence>
<reference evidence="5" key="1">
    <citation type="submission" date="2022-11" db="UniProtKB">
        <authorList>
            <consortium name="WormBaseParasite"/>
        </authorList>
    </citation>
    <scope>IDENTIFICATION</scope>
</reference>
<feature type="compositionally biased region" description="Pro residues" evidence="1">
    <location>
        <begin position="207"/>
        <end position="218"/>
    </location>
</feature>
<dbReference type="Proteomes" id="UP000887565">
    <property type="component" value="Unplaced"/>
</dbReference>
<feature type="chain" id="PRO_5036998840" evidence="3">
    <location>
        <begin position="20"/>
        <end position="218"/>
    </location>
</feature>
<evidence type="ECO:0000313" key="4">
    <source>
        <dbReference type="Proteomes" id="UP000887565"/>
    </source>
</evidence>
<keyword evidence="4" id="KW-1185">Reference proteome</keyword>
<protein>
    <submittedName>
        <fullName evidence="5">Uncharacterized protein</fullName>
    </submittedName>
</protein>
<proteinExistence type="predicted"/>
<keyword evidence="3" id="KW-0732">Signal</keyword>
<keyword evidence="2" id="KW-0472">Membrane</keyword>
<organism evidence="4 5">
    <name type="scientific">Romanomermis culicivorax</name>
    <name type="common">Nematode worm</name>
    <dbReference type="NCBI Taxonomy" id="13658"/>
    <lineage>
        <taxon>Eukaryota</taxon>
        <taxon>Metazoa</taxon>
        <taxon>Ecdysozoa</taxon>
        <taxon>Nematoda</taxon>
        <taxon>Enoplea</taxon>
        <taxon>Dorylaimia</taxon>
        <taxon>Mermithida</taxon>
        <taxon>Mermithoidea</taxon>
        <taxon>Mermithidae</taxon>
        <taxon>Romanomermis</taxon>
    </lineage>
</organism>
<dbReference type="AlphaFoldDB" id="A0A915HUZ5"/>
<dbReference type="WBParaSite" id="nRc.2.0.1.t05719-RA">
    <property type="protein sequence ID" value="nRc.2.0.1.t05719-RA"/>
    <property type="gene ID" value="nRc.2.0.1.g05719"/>
</dbReference>
<evidence type="ECO:0000256" key="3">
    <source>
        <dbReference type="SAM" id="SignalP"/>
    </source>
</evidence>
<accession>A0A915HUZ5</accession>
<feature type="transmembrane region" description="Helical" evidence="2">
    <location>
        <begin position="155"/>
        <end position="180"/>
    </location>
</feature>
<keyword evidence="2" id="KW-0812">Transmembrane</keyword>
<name>A0A915HUZ5_ROMCU</name>
<evidence type="ECO:0000313" key="5">
    <source>
        <dbReference type="WBParaSite" id="nRc.2.0.1.t05719-RA"/>
    </source>
</evidence>
<evidence type="ECO:0000256" key="1">
    <source>
        <dbReference type="SAM" id="MobiDB-lite"/>
    </source>
</evidence>
<keyword evidence="2" id="KW-1133">Transmembrane helix</keyword>
<feature type="signal peptide" evidence="3">
    <location>
        <begin position="1"/>
        <end position="19"/>
    </location>
</feature>